<dbReference type="OrthoDB" id="1119072at2"/>
<gene>
    <name evidence="2" type="ORF">FUA26_05640</name>
</gene>
<keyword evidence="1" id="KW-0812">Transmembrane</keyword>
<evidence type="ECO:0008006" key="4">
    <source>
        <dbReference type="Google" id="ProtNLM"/>
    </source>
</evidence>
<dbReference type="RefSeq" id="WP_147132801.1">
    <property type="nucleotide sequence ID" value="NZ_VOSC01000019.1"/>
</dbReference>
<reference evidence="3" key="1">
    <citation type="submission" date="2019-08" db="EMBL/GenBank/DDBJ databases">
        <title>Seonamhaeicola sediminis sp. nov., isolated from marine sediment.</title>
        <authorList>
            <person name="Cao W.R."/>
        </authorList>
    </citation>
    <scope>NUCLEOTIDE SEQUENCE [LARGE SCALE GENOMIC DNA]</scope>
    <source>
        <strain evidence="3">Gy8</strain>
    </source>
</reference>
<keyword evidence="3" id="KW-1185">Reference proteome</keyword>
<organism evidence="2 3">
    <name type="scientific">Seonamhaeicola algicola</name>
    <dbReference type="NCBI Taxonomy" id="1719036"/>
    <lineage>
        <taxon>Bacteria</taxon>
        <taxon>Pseudomonadati</taxon>
        <taxon>Bacteroidota</taxon>
        <taxon>Flavobacteriia</taxon>
        <taxon>Flavobacteriales</taxon>
        <taxon>Flavobacteriaceae</taxon>
    </lineage>
</organism>
<proteinExistence type="predicted"/>
<protein>
    <recommendedName>
        <fullName evidence="4">SPOR domain-containing protein</fullName>
    </recommendedName>
</protein>
<dbReference type="AlphaFoldDB" id="A0A5C7AS99"/>
<accession>A0A5C7AS99</accession>
<keyword evidence="1" id="KW-1133">Transmembrane helix</keyword>
<evidence type="ECO:0000313" key="3">
    <source>
        <dbReference type="Proteomes" id="UP000321790"/>
    </source>
</evidence>
<keyword evidence="1" id="KW-0472">Membrane</keyword>
<dbReference type="EMBL" id="VOSC01000019">
    <property type="protein sequence ID" value="TXE11550.1"/>
    <property type="molecule type" value="Genomic_DNA"/>
</dbReference>
<feature type="transmembrane region" description="Helical" evidence="1">
    <location>
        <begin position="46"/>
        <end position="66"/>
    </location>
</feature>
<dbReference type="Proteomes" id="UP000321790">
    <property type="component" value="Unassembled WGS sequence"/>
</dbReference>
<name>A0A5C7AS99_9FLAO</name>
<comment type="caution">
    <text evidence="2">The sequence shown here is derived from an EMBL/GenBank/DDBJ whole genome shotgun (WGS) entry which is preliminary data.</text>
</comment>
<evidence type="ECO:0000313" key="2">
    <source>
        <dbReference type="EMBL" id="TXE11550.1"/>
    </source>
</evidence>
<sequence length="187" mass="21462">MPFIEENNLVNLHKLIEKGEKDLDLASEEIKNKTSKLQSVYFFNKILIILAVFLLFGLLYTLYYFYNYNNNVQVVNHETTITKQPEIVNTVFSTNINKGLIYSVQIGAFEKFNIKAIEEHKTGVITKSIVNNNYKYAVGNFMHYNEALSLKEDLIKLGFKDAFIVATNNGKKLSIKEALLLSNETIH</sequence>
<evidence type="ECO:0000256" key="1">
    <source>
        <dbReference type="SAM" id="Phobius"/>
    </source>
</evidence>